<evidence type="ECO:0000259" key="7">
    <source>
        <dbReference type="SMART" id="SM01194"/>
    </source>
</evidence>
<evidence type="ECO:0000313" key="8">
    <source>
        <dbReference type="Proteomes" id="UP000492821"/>
    </source>
</evidence>
<dbReference type="GO" id="GO:0070481">
    <property type="term" value="P:nuclear-transcribed mRNA catabolic process, non-stop decay"/>
    <property type="evidence" value="ECO:0007669"/>
    <property type="project" value="InterPro"/>
</dbReference>
<keyword evidence="5" id="KW-0479">Metal-binding</keyword>
<feature type="domain" description="eRF1/Pelota-like N-terminal" evidence="7">
    <location>
        <begin position="1"/>
        <end position="138"/>
    </location>
</feature>
<evidence type="ECO:0000313" key="9">
    <source>
        <dbReference type="WBParaSite" id="Pan_g17284.t1"/>
    </source>
</evidence>
<dbReference type="SMART" id="SM01194">
    <property type="entry name" value="eRF1_1"/>
    <property type="match status" value="1"/>
</dbReference>
<feature type="region of interest" description="Disordered" evidence="6">
    <location>
        <begin position="453"/>
        <end position="474"/>
    </location>
</feature>
<dbReference type="Gene3D" id="3.30.420.60">
    <property type="entry name" value="eRF1 domain 2"/>
    <property type="match status" value="1"/>
</dbReference>
<dbReference type="Gene3D" id="3.30.1330.30">
    <property type="match status" value="1"/>
</dbReference>
<evidence type="ECO:0000256" key="5">
    <source>
        <dbReference type="ARBA" id="ARBA00022723"/>
    </source>
</evidence>
<dbReference type="GO" id="GO:0070651">
    <property type="term" value="P:nonfunctional rRNA decay"/>
    <property type="evidence" value="ECO:0007669"/>
    <property type="project" value="TreeGrafter"/>
</dbReference>
<dbReference type="InterPro" id="IPR029064">
    <property type="entry name" value="Ribosomal_eL30-like_sf"/>
</dbReference>
<dbReference type="PANTHER" id="PTHR10853">
    <property type="entry name" value="PELOTA"/>
    <property type="match status" value="1"/>
</dbReference>
<dbReference type="WBParaSite" id="Pan_g17284.t1">
    <property type="protein sequence ID" value="Pan_g17284.t1"/>
    <property type="gene ID" value="Pan_g17284"/>
</dbReference>
<evidence type="ECO:0000256" key="4">
    <source>
        <dbReference type="ARBA" id="ARBA00022490"/>
    </source>
</evidence>
<dbReference type="SUPFAM" id="SSF159065">
    <property type="entry name" value="Dom34/Pelota N-terminal domain-like"/>
    <property type="match status" value="1"/>
</dbReference>
<dbReference type="InterPro" id="IPR058547">
    <property type="entry name" value="Pelota_N"/>
</dbReference>
<dbReference type="GO" id="GO:0071025">
    <property type="term" value="P:RNA surveillance"/>
    <property type="evidence" value="ECO:0007669"/>
    <property type="project" value="InterPro"/>
</dbReference>
<keyword evidence="8" id="KW-1185">Reference proteome</keyword>
<dbReference type="InterPro" id="IPR005141">
    <property type="entry name" value="eRF1_2"/>
</dbReference>
<dbReference type="Pfam" id="PF03464">
    <property type="entry name" value="eRF1_2"/>
    <property type="match status" value="1"/>
</dbReference>
<dbReference type="InterPro" id="IPR004405">
    <property type="entry name" value="TF_pelota"/>
</dbReference>
<dbReference type="Gene3D" id="2.30.30.870">
    <property type="entry name" value="Pelota, domain A"/>
    <property type="match status" value="1"/>
</dbReference>
<dbReference type="Pfam" id="PF03465">
    <property type="entry name" value="eRF1_3"/>
    <property type="match status" value="1"/>
</dbReference>
<dbReference type="GO" id="GO:0032790">
    <property type="term" value="P:ribosome disassembly"/>
    <property type="evidence" value="ECO:0007669"/>
    <property type="project" value="TreeGrafter"/>
</dbReference>
<comment type="similarity">
    <text evidence="3">Belongs to the eukaryotic release factor 1 family. Pelota subfamily.</text>
</comment>
<dbReference type="Proteomes" id="UP000492821">
    <property type="component" value="Unassembled WGS sequence"/>
</dbReference>
<keyword evidence="4" id="KW-0963">Cytoplasm</keyword>
<dbReference type="Pfam" id="PF26356">
    <property type="entry name" value="Pelota_N"/>
    <property type="match status" value="1"/>
</dbReference>
<dbReference type="GO" id="GO:0046872">
    <property type="term" value="F:metal ion binding"/>
    <property type="evidence" value="ECO:0007669"/>
    <property type="project" value="UniProtKB-KW"/>
</dbReference>
<comment type="subcellular location">
    <subcellularLocation>
        <location evidence="2">Cytoplasm</location>
    </subcellularLocation>
</comment>
<dbReference type="InterPro" id="IPR038069">
    <property type="entry name" value="Pelota/DOM34_N"/>
</dbReference>
<name>A0A7E4V6S0_PANRE</name>
<evidence type="ECO:0000256" key="3">
    <source>
        <dbReference type="ARBA" id="ARBA00009504"/>
    </source>
</evidence>
<dbReference type="SUPFAM" id="SSF55315">
    <property type="entry name" value="L30e-like"/>
    <property type="match status" value="1"/>
</dbReference>
<evidence type="ECO:0000256" key="1">
    <source>
        <dbReference type="ARBA" id="ARBA00001968"/>
    </source>
</evidence>
<dbReference type="InterPro" id="IPR005142">
    <property type="entry name" value="eRF1_3"/>
</dbReference>
<dbReference type="InterPro" id="IPR005140">
    <property type="entry name" value="eRF1_Pelota-like_N"/>
</dbReference>
<proteinExistence type="inferred from homology"/>
<dbReference type="GO" id="GO:0070966">
    <property type="term" value="P:nuclear-transcribed mRNA catabolic process, no-go decay"/>
    <property type="evidence" value="ECO:0007669"/>
    <property type="project" value="InterPro"/>
</dbReference>
<dbReference type="FunFam" id="3.30.1330.30:FF:000008">
    <property type="entry name" value="Protein pelota homolog"/>
    <property type="match status" value="1"/>
</dbReference>
<dbReference type="AlphaFoldDB" id="A0A7E4V6S0"/>
<feature type="compositionally biased region" description="Basic and acidic residues" evidence="6">
    <location>
        <begin position="453"/>
        <end position="462"/>
    </location>
</feature>
<reference evidence="9" key="2">
    <citation type="submission" date="2020-10" db="UniProtKB">
        <authorList>
            <consortium name="WormBaseParasite"/>
        </authorList>
    </citation>
    <scope>IDENTIFICATION</scope>
</reference>
<evidence type="ECO:0000256" key="2">
    <source>
        <dbReference type="ARBA" id="ARBA00004496"/>
    </source>
</evidence>
<comment type="cofactor">
    <cofactor evidence="1">
        <name>a divalent metal cation</name>
        <dbReference type="ChEBI" id="CHEBI:60240"/>
    </cofactor>
</comment>
<sequence length="484" mass="55255">MKILERKLEEDGSGFVRLICETQDDMWQMLNIVRKGDRVEAWTSRKIKKGVSHEMVANLKRKKQQCVRLPCELEIVVTDVGFDPLFKGIRFEGFTATTTKFVDEGWGHTLEIGLNQPFKLTKRRWLPIDAQRIESSLEVCTEDSMAAIVLHEGVAQIYIVERNITFTKATINMQVARKRSGFGSGHEKSVQEFLETAAKSFMRHIKVDDVKAVIVAGRGFIHNNFRKTLFNVADQMDQPYSNAQKEKFVLVNVSNGYKHSINEILKNPDTAAALAHTAAKEEVKALDKFMGMVMDDPSRAFYGYKHVAMANEHVAIDTLLISDALIRSDNVHERKKYMAFVDDVKLNNGKVLVFSSLHPSGKQLNMMTGIAAILRYPLVELEDEDMDDDEWKSNNLKLELASDDIYHEDELICPRKFYSKVAEKECSFYQCNFVNSPESATEIAKYFDEKSYDKPAKKVERDPDTEEPAPRPHMTLADCIIKKH</sequence>
<dbReference type="PANTHER" id="PTHR10853:SF0">
    <property type="entry name" value="PROTEIN PELOTA HOMOLOG"/>
    <property type="match status" value="1"/>
</dbReference>
<dbReference type="InterPro" id="IPR042226">
    <property type="entry name" value="eFR1_2_sf"/>
</dbReference>
<dbReference type="GO" id="GO:0005737">
    <property type="term" value="C:cytoplasm"/>
    <property type="evidence" value="ECO:0007669"/>
    <property type="project" value="UniProtKB-SubCell"/>
</dbReference>
<evidence type="ECO:0000256" key="6">
    <source>
        <dbReference type="SAM" id="MobiDB-lite"/>
    </source>
</evidence>
<dbReference type="NCBIfam" id="TIGR00111">
    <property type="entry name" value="pelota"/>
    <property type="match status" value="1"/>
</dbReference>
<reference evidence="8" key="1">
    <citation type="journal article" date="2013" name="Genetics">
        <title>The draft genome and transcriptome of Panagrellus redivivus are shaped by the harsh demands of a free-living lifestyle.</title>
        <authorList>
            <person name="Srinivasan J."/>
            <person name="Dillman A.R."/>
            <person name="Macchietto M.G."/>
            <person name="Heikkinen L."/>
            <person name="Lakso M."/>
            <person name="Fracchia K.M."/>
            <person name="Antoshechkin I."/>
            <person name="Mortazavi A."/>
            <person name="Wong G."/>
            <person name="Sternberg P.W."/>
        </authorList>
    </citation>
    <scope>NUCLEOTIDE SEQUENCE [LARGE SCALE GENOMIC DNA]</scope>
    <source>
        <strain evidence="8">MT8872</strain>
    </source>
</reference>
<accession>A0A7E4V6S0</accession>
<organism evidence="8 9">
    <name type="scientific">Panagrellus redivivus</name>
    <name type="common">Microworm</name>
    <dbReference type="NCBI Taxonomy" id="6233"/>
    <lineage>
        <taxon>Eukaryota</taxon>
        <taxon>Metazoa</taxon>
        <taxon>Ecdysozoa</taxon>
        <taxon>Nematoda</taxon>
        <taxon>Chromadorea</taxon>
        <taxon>Rhabditida</taxon>
        <taxon>Tylenchina</taxon>
        <taxon>Panagrolaimomorpha</taxon>
        <taxon>Panagrolaimoidea</taxon>
        <taxon>Panagrolaimidae</taxon>
        <taxon>Panagrellus</taxon>
    </lineage>
</organism>
<dbReference type="SUPFAM" id="SSF53137">
    <property type="entry name" value="Translational machinery components"/>
    <property type="match status" value="1"/>
</dbReference>
<protein>
    <submittedName>
        <fullName evidence="9">ERF1_1 domain-containing protein</fullName>
    </submittedName>
</protein>